<feature type="domain" description="HhH-GPD" evidence="10">
    <location>
        <begin position="165"/>
        <end position="305"/>
    </location>
</feature>
<dbReference type="InterPro" id="IPR012904">
    <property type="entry name" value="OGG_N"/>
</dbReference>
<evidence type="ECO:0000256" key="5">
    <source>
        <dbReference type="ARBA" id="ARBA00023204"/>
    </source>
</evidence>
<protein>
    <recommendedName>
        <fullName evidence="2">DNA-(apurinic or apyrimidinic site) lyase</fullName>
        <ecNumber evidence="2">4.2.99.18</ecNumber>
    </recommendedName>
</protein>
<keyword evidence="7" id="KW-0511">Multifunctional enzyme</keyword>
<keyword evidence="8" id="KW-0326">Glycosidase</keyword>
<evidence type="ECO:0000256" key="9">
    <source>
        <dbReference type="ARBA" id="ARBA00044632"/>
    </source>
</evidence>
<dbReference type="SMART" id="SM00478">
    <property type="entry name" value="ENDO3c"/>
    <property type="match status" value="1"/>
</dbReference>
<evidence type="ECO:0000256" key="8">
    <source>
        <dbReference type="ARBA" id="ARBA00023295"/>
    </source>
</evidence>
<dbReference type="PANTHER" id="PTHR10242:SF2">
    <property type="entry name" value="N-GLYCOSYLASE_DNA LYASE"/>
    <property type="match status" value="1"/>
</dbReference>
<dbReference type="OrthoDB" id="238681at2759"/>
<dbReference type="EMBL" id="KN716489">
    <property type="protein sequence ID" value="KJH44235.1"/>
    <property type="molecule type" value="Genomic_DNA"/>
</dbReference>
<dbReference type="Gene3D" id="1.10.340.30">
    <property type="entry name" value="Hypothetical protein, domain 2"/>
    <property type="match status" value="1"/>
</dbReference>
<keyword evidence="3" id="KW-0227">DNA damage</keyword>
<dbReference type="InterPro" id="IPR023170">
    <property type="entry name" value="HhH_base_excis_C"/>
</dbReference>
<dbReference type="GO" id="GO:0140078">
    <property type="term" value="F:class I DNA-(apurinic or apyrimidinic site) endonuclease activity"/>
    <property type="evidence" value="ECO:0007669"/>
    <property type="project" value="UniProtKB-EC"/>
</dbReference>
<dbReference type="EC" id="4.2.99.18" evidence="2"/>
<dbReference type="STRING" id="29172.A0A0D8XHW1"/>
<dbReference type="InterPro" id="IPR003265">
    <property type="entry name" value="HhH-GPD_domain"/>
</dbReference>
<dbReference type="GO" id="GO:0003684">
    <property type="term" value="F:damaged DNA binding"/>
    <property type="evidence" value="ECO:0007669"/>
    <property type="project" value="InterPro"/>
</dbReference>
<dbReference type="SUPFAM" id="SSF48150">
    <property type="entry name" value="DNA-glycosylase"/>
    <property type="match status" value="1"/>
</dbReference>
<dbReference type="Proteomes" id="UP000053766">
    <property type="component" value="Unassembled WGS sequence"/>
</dbReference>
<dbReference type="Pfam" id="PF07934">
    <property type="entry name" value="OGG_N"/>
    <property type="match status" value="1"/>
</dbReference>
<sequence length="345" mass="40116">MMESYDYTVFDWTTNLMNTLKLTSSELNLKAVLMNGQTFRWRNIGECYYGVVEGLLLYMKQLDDETIEWSCLGRSDSSSDIDVSKKLHEYFQLDISVENLWDEWCAREPFMAKLRSIKELQGIRILKQDFFETLIAFICSSNNNIPRISKMVNQLAIMYGMPITLHRPTVDYEVVRHFPELGFAFPTLSQMVNENNLCENLRKQSFGYRARSVSETVHQLSSMPTIELSNLRSLPYEHIRKFLLGFTGVGLKVAECVALMSLGQHQSVPVDRHIFEITKKYFMPSLKNSSLTDSLNRRIMDFYKKKFGAYAGWAQAALFNQQLENFICDLFVNEPVSKKSRRSRR</sequence>
<dbReference type="InterPro" id="IPR011257">
    <property type="entry name" value="DNA_glycosylase"/>
</dbReference>
<dbReference type="GO" id="GO:0006289">
    <property type="term" value="P:nucleotide-excision repair"/>
    <property type="evidence" value="ECO:0007669"/>
    <property type="project" value="InterPro"/>
</dbReference>
<evidence type="ECO:0000256" key="2">
    <source>
        <dbReference type="ARBA" id="ARBA00012720"/>
    </source>
</evidence>
<reference evidence="11 12" key="1">
    <citation type="submission" date="2013-11" db="EMBL/GenBank/DDBJ databases">
        <title>Draft genome of the bovine lungworm Dictyocaulus viviparus.</title>
        <authorList>
            <person name="Mitreva M."/>
        </authorList>
    </citation>
    <scope>NUCLEOTIDE SEQUENCE [LARGE SCALE GENOMIC DNA]</scope>
    <source>
        <strain evidence="11 12">HannoverDv2000</strain>
    </source>
</reference>
<dbReference type="GO" id="GO:0006285">
    <property type="term" value="P:base-excision repair, AP site formation"/>
    <property type="evidence" value="ECO:0007669"/>
    <property type="project" value="TreeGrafter"/>
</dbReference>
<name>A0A0D8XHW1_DICVI</name>
<evidence type="ECO:0000256" key="1">
    <source>
        <dbReference type="ARBA" id="ARBA00010679"/>
    </source>
</evidence>
<dbReference type="PANTHER" id="PTHR10242">
    <property type="entry name" value="8-OXOGUANINE DNA GLYCOSYLASE"/>
    <property type="match status" value="1"/>
</dbReference>
<comment type="similarity">
    <text evidence="1">Belongs to the type-1 OGG1 family.</text>
</comment>
<reference evidence="12" key="2">
    <citation type="journal article" date="2016" name="Sci. Rep.">
        <title>Dictyocaulus viviparus genome, variome and transcriptome elucidate lungworm biology and support future intervention.</title>
        <authorList>
            <person name="McNulty S.N."/>
            <person name="Strube C."/>
            <person name="Rosa B.A."/>
            <person name="Martin J.C."/>
            <person name="Tyagi R."/>
            <person name="Choi Y.J."/>
            <person name="Wang Q."/>
            <person name="Hallsworth Pepin K."/>
            <person name="Zhang X."/>
            <person name="Ozersky P."/>
            <person name="Wilson R.K."/>
            <person name="Sternberg P.W."/>
            <person name="Gasser R.B."/>
            <person name="Mitreva M."/>
        </authorList>
    </citation>
    <scope>NUCLEOTIDE SEQUENCE [LARGE SCALE GENOMIC DNA]</scope>
    <source>
        <strain evidence="12">HannoverDv2000</strain>
    </source>
</reference>
<dbReference type="GO" id="GO:0034039">
    <property type="term" value="F:8-oxo-7,8-dihydroguanine DNA N-glycosylase activity"/>
    <property type="evidence" value="ECO:0007669"/>
    <property type="project" value="TreeGrafter"/>
</dbReference>
<evidence type="ECO:0000256" key="6">
    <source>
        <dbReference type="ARBA" id="ARBA00023239"/>
    </source>
</evidence>
<dbReference type="Gene3D" id="3.30.310.40">
    <property type="match status" value="1"/>
</dbReference>
<dbReference type="CDD" id="cd00056">
    <property type="entry name" value="ENDO3c"/>
    <property type="match status" value="1"/>
</dbReference>
<keyword evidence="6" id="KW-0456">Lyase</keyword>
<evidence type="ECO:0000313" key="12">
    <source>
        <dbReference type="Proteomes" id="UP000053766"/>
    </source>
</evidence>
<evidence type="ECO:0000256" key="4">
    <source>
        <dbReference type="ARBA" id="ARBA00022801"/>
    </source>
</evidence>
<dbReference type="Gene3D" id="1.10.1670.10">
    <property type="entry name" value="Helix-hairpin-Helix base-excision DNA repair enzymes (C-terminal)"/>
    <property type="match status" value="1"/>
</dbReference>
<accession>A0A0D8XHW1</accession>
<evidence type="ECO:0000256" key="7">
    <source>
        <dbReference type="ARBA" id="ARBA00023268"/>
    </source>
</evidence>
<organism evidence="11 12">
    <name type="scientific">Dictyocaulus viviparus</name>
    <name type="common">Bovine lungworm</name>
    <dbReference type="NCBI Taxonomy" id="29172"/>
    <lineage>
        <taxon>Eukaryota</taxon>
        <taxon>Metazoa</taxon>
        <taxon>Ecdysozoa</taxon>
        <taxon>Nematoda</taxon>
        <taxon>Chromadorea</taxon>
        <taxon>Rhabditida</taxon>
        <taxon>Rhabditina</taxon>
        <taxon>Rhabditomorpha</taxon>
        <taxon>Strongyloidea</taxon>
        <taxon>Metastrongylidae</taxon>
        <taxon>Dictyocaulus</taxon>
    </lineage>
</organism>
<proteinExistence type="inferred from homology"/>
<dbReference type="SUPFAM" id="SSF55945">
    <property type="entry name" value="TATA-box binding protein-like"/>
    <property type="match status" value="1"/>
</dbReference>
<evidence type="ECO:0000256" key="3">
    <source>
        <dbReference type="ARBA" id="ARBA00022763"/>
    </source>
</evidence>
<evidence type="ECO:0000259" key="10">
    <source>
        <dbReference type="SMART" id="SM00478"/>
    </source>
</evidence>
<gene>
    <name evidence="11" type="ORF">DICVIV_09746</name>
</gene>
<keyword evidence="5" id="KW-0234">DNA repair</keyword>
<evidence type="ECO:0000313" key="11">
    <source>
        <dbReference type="EMBL" id="KJH44235.1"/>
    </source>
</evidence>
<dbReference type="AlphaFoldDB" id="A0A0D8XHW1"/>
<comment type="catalytic activity">
    <reaction evidence="9">
        <text>2'-deoxyribonucleotide-(2'-deoxyribose 5'-phosphate)-2'-deoxyribonucleotide-DNA = a 3'-end 2'-deoxyribonucleotide-(2,3-dehydro-2,3-deoxyribose 5'-phosphate)-DNA + a 5'-end 5'-phospho-2'-deoxyribonucleoside-DNA + H(+)</text>
        <dbReference type="Rhea" id="RHEA:66592"/>
        <dbReference type="Rhea" id="RHEA-COMP:13180"/>
        <dbReference type="Rhea" id="RHEA-COMP:16897"/>
        <dbReference type="Rhea" id="RHEA-COMP:17067"/>
        <dbReference type="ChEBI" id="CHEBI:15378"/>
        <dbReference type="ChEBI" id="CHEBI:136412"/>
        <dbReference type="ChEBI" id="CHEBI:157695"/>
        <dbReference type="ChEBI" id="CHEBI:167181"/>
        <dbReference type="EC" id="4.2.99.18"/>
    </reaction>
</comment>
<dbReference type="InterPro" id="IPR052054">
    <property type="entry name" value="Oxidative_DNA_repair_enzyme"/>
</dbReference>
<keyword evidence="12" id="KW-1185">Reference proteome</keyword>
<keyword evidence="4" id="KW-0378">Hydrolase</keyword>
<dbReference type="GO" id="GO:0005634">
    <property type="term" value="C:nucleus"/>
    <property type="evidence" value="ECO:0007669"/>
    <property type="project" value="TreeGrafter"/>
</dbReference>